<comment type="caution">
    <text evidence="2">The sequence shown here is derived from an EMBL/GenBank/DDBJ whole genome shotgun (WGS) entry which is preliminary data.</text>
</comment>
<protein>
    <submittedName>
        <fullName evidence="2">Uncharacterized protein</fullName>
    </submittedName>
</protein>
<reference evidence="2 3" key="1">
    <citation type="journal article" name="Nat. Commun.">
        <title>Undinarchaeota illuminate DPANN phylogeny and the impact of gene transfer on archaeal evolution.</title>
        <authorList>
            <person name="Dombrowski N."/>
            <person name="Williams T.A."/>
            <person name="Sun J."/>
            <person name="Woodcroft B.J."/>
            <person name="Lee J.H."/>
            <person name="Minh B.Q."/>
            <person name="Rinke C."/>
            <person name="Spang A."/>
        </authorList>
    </citation>
    <scope>NUCLEOTIDE SEQUENCE [LARGE SCALE GENOMIC DNA]</scope>
    <source>
        <strain evidence="2">MAG_bin17</strain>
    </source>
</reference>
<keyword evidence="3" id="KW-1185">Reference proteome</keyword>
<dbReference type="Proteomes" id="UP000604391">
    <property type="component" value="Unassembled WGS sequence"/>
</dbReference>
<dbReference type="EMBL" id="DVAD01000004">
    <property type="protein sequence ID" value="HIJ99325.1"/>
    <property type="molecule type" value="Genomic_DNA"/>
</dbReference>
<name>A0A832V808_9ARCH</name>
<evidence type="ECO:0000313" key="2">
    <source>
        <dbReference type="EMBL" id="HIJ99325.1"/>
    </source>
</evidence>
<evidence type="ECO:0000313" key="3">
    <source>
        <dbReference type="Proteomes" id="UP000604391"/>
    </source>
</evidence>
<proteinExistence type="predicted"/>
<evidence type="ECO:0000256" key="1">
    <source>
        <dbReference type="SAM" id="MobiDB-lite"/>
    </source>
</evidence>
<sequence>MPKLDEQILGIIRNAGPSTPMEIASRINGTDSLIVGAVLADAESQKKIKKSKRRIGGGLRYYYFPDQLGILQKKISNTLTTHEKEVLQILMKENLLGEFEISEQIKIILPNLEDLIRSFNIEHDGNTYRCWSSPTMNEKLAFDTAMEKITGRLGTGEAEEVRKETAEEKIQKELKTENPRATTEEIKPEVKVQEKVKAAPKIEKKTTTSDSRQEKLSKEEKVQKETEEEMRDRIRKEILREIEGDFGDIVLRWLETKDIDVRSETSVPDENTYELEVKVPTPLGRQTYMVKILDFPKKPASQNDVAAIGTEAVTRRVPAMVISSTGFAKTAIKYVDKELKDLVFLIDKNDIE</sequence>
<feature type="compositionally biased region" description="Basic and acidic residues" evidence="1">
    <location>
        <begin position="159"/>
        <end position="182"/>
    </location>
</feature>
<accession>A0A832V808</accession>
<organism evidence="2 3">
    <name type="scientific">Candidatus Undinarchaeum marinum</name>
    <dbReference type="NCBI Taxonomy" id="2756141"/>
    <lineage>
        <taxon>Archaea</taxon>
        <taxon>Candidatus Undinarchaeota</taxon>
        <taxon>Candidatus Undinarchaeia</taxon>
        <taxon>Candidatus Undinarchaeales</taxon>
        <taxon>Candidatus Undinarchaeaceae</taxon>
        <taxon>Candidatus Undinarchaeum</taxon>
    </lineage>
</organism>
<dbReference type="AlphaFoldDB" id="A0A832V808"/>
<gene>
    <name evidence="2" type="ORF">H1011_00690</name>
</gene>
<feature type="region of interest" description="Disordered" evidence="1">
    <location>
        <begin position="195"/>
        <end position="230"/>
    </location>
</feature>
<feature type="region of interest" description="Disordered" evidence="1">
    <location>
        <begin position="154"/>
        <end position="182"/>
    </location>
</feature>